<feature type="domain" description="Tyrosine-protein phosphatase" evidence="6">
    <location>
        <begin position="351"/>
        <end position="510"/>
    </location>
</feature>
<comment type="similarity">
    <text evidence="1">Belongs to the protein-tyrosine phosphatase family. Non-receptor class CDC14 subfamily.</text>
</comment>
<dbReference type="PANTHER" id="PTHR23339">
    <property type="entry name" value="TYROSINE SPECIFIC PROTEIN PHOSPHATASE AND DUAL SPECIFICITY PROTEIN PHOSPHATASE"/>
    <property type="match status" value="1"/>
</dbReference>
<dbReference type="InterPro" id="IPR050561">
    <property type="entry name" value="PTP"/>
</dbReference>
<dbReference type="InterPro" id="IPR029021">
    <property type="entry name" value="Prot-tyrosine_phosphatase-like"/>
</dbReference>
<dbReference type="PROSITE" id="PS50056">
    <property type="entry name" value="TYR_PHOSPHATASE_2"/>
    <property type="match status" value="1"/>
</dbReference>
<evidence type="ECO:0000256" key="3">
    <source>
        <dbReference type="ARBA" id="ARBA00022801"/>
    </source>
</evidence>
<reference evidence="8" key="1">
    <citation type="submission" date="2020-11" db="EMBL/GenBank/DDBJ databases">
        <authorList>
            <person name="Tran Van P."/>
        </authorList>
    </citation>
    <scope>NUCLEOTIDE SEQUENCE</scope>
</reference>
<feature type="domain" description="Tyrosine specific protein phosphatases" evidence="7">
    <location>
        <begin position="434"/>
        <end position="496"/>
    </location>
</feature>
<dbReference type="GO" id="GO:0004725">
    <property type="term" value="F:protein tyrosine phosphatase activity"/>
    <property type="evidence" value="ECO:0007669"/>
    <property type="project" value="UniProtKB-EC"/>
</dbReference>
<dbReference type="CDD" id="cd14499">
    <property type="entry name" value="CDC14_C"/>
    <property type="match status" value="1"/>
</dbReference>
<dbReference type="InterPro" id="IPR044506">
    <property type="entry name" value="CDC14_C"/>
</dbReference>
<dbReference type="PROSITE" id="PS00383">
    <property type="entry name" value="TYR_PHOSPHATASE_1"/>
    <property type="match status" value="1"/>
</dbReference>
<dbReference type="Pfam" id="PF14671">
    <property type="entry name" value="DSPn"/>
    <property type="match status" value="1"/>
</dbReference>
<feature type="region of interest" description="Disordered" evidence="5">
    <location>
        <begin position="661"/>
        <end position="688"/>
    </location>
</feature>
<dbReference type="EMBL" id="OC005407">
    <property type="protein sequence ID" value="CAD7265359.1"/>
    <property type="molecule type" value="Genomic_DNA"/>
</dbReference>
<dbReference type="CDD" id="cd17657">
    <property type="entry name" value="CDC14_N"/>
    <property type="match status" value="1"/>
</dbReference>
<sequence>MGILNLAQGPQRYSRKAECLVYVLSESGHMTRTRYLKLNAPRLTEKTLTKEFRIRIHDVLHYSFQAAVFANTCRYLPNNKALACRPLSVFWHKSKATNSWPIPSPLKESNRRTDLSEKPPRMQHPSYVFGTKDQILSQLLPKRHQLMLLSHNTTHLDGHFNRNDIVTSKLEPCVVYTGIMHTGASLNLRKYIVMLLSSFYQGLIRNSFRIDGFLLLSSEALFYYDFGPLNLSKLYRYCKKLNEKLRSKYFDEKIIVHYTTLNKQKRANAAFLIASYSVMYLKKTPEEAYRLLTSDGPSFVPFRDASLMKAKFHITLLHCLEALYKAMTLGFFNFKDFDVDEYEFYEQVENGDLNWIVPQKFLAFCGPHAKTMTKDDYPYHGPEAYFDYFKKNNVSTIVRLNQKQYSQNKFIKEGFVHKDLFFRDGSTPSDEIMNQFLTVSLEATGAIAVHCKAGLGRTGCLIACYIMRYFHFSAQEAIAWIRICRPGSIIGEQHRWLVNKQDELWLNSRIPSKRAFGIYSIKWKKLNSSSPGSSFESTLSFGYHKMNTVQLNGRENNSQTVQFAHDNNGTVEESEEIQEGMSLMITQGDKLNQIKARRMRQRAQDSKKIISTKTKNMLLRSSLTKDVEQAKANSHPTARQVLSPVIDSKVNTVITAAFTKMSGSNTARRSPRSTSVHAKRAKTGTTMR</sequence>
<dbReference type="Pfam" id="PF22785">
    <property type="entry name" value="Tc-R-P"/>
    <property type="match status" value="1"/>
</dbReference>
<dbReference type="InterPro" id="IPR020422">
    <property type="entry name" value="TYR_PHOSPHATASE_DUAL_dom"/>
</dbReference>
<feature type="compositionally biased region" description="Basic and acidic residues" evidence="5">
    <location>
        <begin position="108"/>
        <end position="120"/>
    </location>
</feature>
<feature type="compositionally biased region" description="Polar residues" evidence="5">
    <location>
        <begin position="661"/>
        <end position="676"/>
    </location>
</feature>
<evidence type="ECO:0000259" key="7">
    <source>
        <dbReference type="PROSITE" id="PS50056"/>
    </source>
</evidence>
<feature type="region of interest" description="Disordered" evidence="5">
    <location>
        <begin position="102"/>
        <end position="123"/>
    </location>
</feature>
<evidence type="ECO:0000259" key="6">
    <source>
        <dbReference type="PROSITE" id="PS50054"/>
    </source>
</evidence>
<keyword evidence="4" id="KW-0904">Protein phosphatase</keyword>
<protein>
    <recommendedName>
        <fullName evidence="2">protein-tyrosine-phosphatase</fullName>
        <ecNumber evidence="2">3.1.3.48</ecNumber>
    </recommendedName>
</protein>
<evidence type="ECO:0000256" key="4">
    <source>
        <dbReference type="ARBA" id="ARBA00022912"/>
    </source>
</evidence>
<evidence type="ECO:0000256" key="2">
    <source>
        <dbReference type="ARBA" id="ARBA00013064"/>
    </source>
</evidence>
<name>A0A7R9G393_TIMSH</name>
<gene>
    <name evidence="8" type="ORF">TSIB3V08_LOCUS9399</name>
</gene>
<dbReference type="InterPro" id="IPR000387">
    <property type="entry name" value="Tyr_Pase_dom"/>
</dbReference>
<dbReference type="InterPro" id="IPR016130">
    <property type="entry name" value="Tyr_Pase_AS"/>
</dbReference>
<evidence type="ECO:0000256" key="1">
    <source>
        <dbReference type="ARBA" id="ARBA00007315"/>
    </source>
</evidence>
<keyword evidence="3" id="KW-0378">Hydrolase</keyword>
<evidence type="ECO:0000313" key="8">
    <source>
        <dbReference type="EMBL" id="CAD7265359.1"/>
    </source>
</evidence>
<dbReference type="InterPro" id="IPR029260">
    <property type="entry name" value="DSPn"/>
</dbReference>
<proteinExistence type="inferred from homology"/>
<dbReference type="SUPFAM" id="SSF52799">
    <property type="entry name" value="(Phosphotyrosine protein) phosphatases II"/>
    <property type="match status" value="2"/>
</dbReference>
<organism evidence="8">
    <name type="scientific">Timema shepardi</name>
    <name type="common">Walking stick</name>
    <dbReference type="NCBI Taxonomy" id="629360"/>
    <lineage>
        <taxon>Eukaryota</taxon>
        <taxon>Metazoa</taxon>
        <taxon>Ecdysozoa</taxon>
        <taxon>Arthropoda</taxon>
        <taxon>Hexapoda</taxon>
        <taxon>Insecta</taxon>
        <taxon>Pterygota</taxon>
        <taxon>Neoptera</taxon>
        <taxon>Polyneoptera</taxon>
        <taxon>Phasmatodea</taxon>
        <taxon>Timematodea</taxon>
        <taxon>Timematoidea</taxon>
        <taxon>Timematidae</taxon>
        <taxon>Timema</taxon>
    </lineage>
</organism>
<evidence type="ECO:0000256" key="5">
    <source>
        <dbReference type="SAM" id="MobiDB-lite"/>
    </source>
</evidence>
<accession>A0A7R9G393</accession>
<dbReference type="FunFam" id="3.90.190.10:FF:000006">
    <property type="entry name" value="Dual specificity protein phosphatase CDC14B"/>
    <property type="match status" value="1"/>
</dbReference>
<dbReference type="Gene3D" id="3.90.190.10">
    <property type="entry name" value="Protein tyrosine phosphatase superfamily"/>
    <property type="match status" value="2"/>
</dbReference>
<dbReference type="EC" id="3.1.3.48" evidence="2"/>
<dbReference type="PROSITE" id="PS50054">
    <property type="entry name" value="TYR_PHOSPHATASE_DUAL"/>
    <property type="match status" value="1"/>
</dbReference>
<dbReference type="AlphaFoldDB" id="A0A7R9G393"/>
<dbReference type="SMART" id="SM00195">
    <property type="entry name" value="DSPc"/>
    <property type="match status" value="1"/>
</dbReference>